<evidence type="ECO:0000313" key="2">
    <source>
        <dbReference type="EMBL" id="PBK58537.1"/>
    </source>
</evidence>
<keyword evidence="2" id="KW-0808">Transferase</keyword>
<dbReference type="Proteomes" id="UP000218334">
    <property type="component" value="Unassembled WGS sequence"/>
</dbReference>
<dbReference type="AlphaFoldDB" id="A0A2H3B1Q6"/>
<feature type="domain" description="Protein kinase" evidence="1">
    <location>
        <begin position="1"/>
        <end position="221"/>
    </location>
</feature>
<dbReference type="InterPro" id="IPR008266">
    <property type="entry name" value="Tyr_kinase_AS"/>
</dbReference>
<accession>A0A2H3B1Q6</accession>
<name>A0A2H3B1Q6_9AGAR</name>
<dbReference type="PROSITE" id="PS50011">
    <property type="entry name" value="PROTEIN_KINASE_DOM"/>
    <property type="match status" value="1"/>
</dbReference>
<sequence length="221" mass="25579">LCREALVWRQLRHENILPFCGIDFEYFMPRYCLISPWMKNGNVVHYLESHPDHDRLKCVREIARAIDFLHGLDPQVVHGDIRGGNILISNDLHCCLADFGSTISIATEAPSCNTMSQNSLRWLAPELQIYDPMSFDKEFLPGRDIYAFGCTIIEIYTLKPPFSHIRPAAILYRIYSGERHPRPSIDIFPSDELWKLVEKCMSLQPRERPSAGEMRRSLDNM</sequence>
<protein>
    <submittedName>
        <fullName evidence="2">Kinase-like protein</fullName>
    </submittedName>
</protein>
<reference evidence="3" key="1">
    <citation type="journal article" date="2017" name="Nat. Ecol. Evol.">
        <title>Genome expansion and lineage-specific genetic innovations in the forest pathogenic fungi Armillaria.</title>
        <authorList>
            <person name="Sipos G."/>
            <person name="Prasanna A.N."/>
            <person name="Walter M.C."/>
            <person name="O'Connor E."/>
            <person name="Balint B."/>
            <person name="Krizsan K."/>
            <person name="Kiss B."/>
            <person name="Hess J."/>
            <person name="Varga T."/>
            <person name="Slot J."/>
            <person name="Riley R."/>
            <person name="Boka B."/>
            <person name="Rigling D."/>
            <person name="Barry K."/>
            <person name="Lee J."/>
            <person name="Mihaltcheva S."/>
            <person name="LaButti K."/>
            <person name="Lipzen A."/>
            <person name="Waldron R."/>
            <person name="Moloney N.M."/>
            <person name="Sperisen C."/>
            <person name="Kredics L."/>
            <person name="Vagvoelgyi C."/>
            <person name="Patrignani A."/>
            <person name="Fitzpatrick D."/>
            <person name="Nagy I."/>
            <person name="Doyle S."/>
            <person name="Anderson J.B."/>
            <person name="Grigoriev I.V."/>
            <person name="Gueldener U."/>
            <person name="Muensterkoetter M."/>
            <person name="Nagy L.G."/>
        </authorList>
    </citation>
    <scope>NUCLEOTIDE SEQUENCE [LARGE SCALE GENOMIC DNA]</scope>
    <source>
        <strain evidence="3">28-4</strain>
    </source>
</reference>
<evidence type="ECO:0000313" key="3">
    <source>
        <dbReference type="Proteomes" id="UP000218334"/>
    </source>
</evidence>
<dbReference type="Pfam" id="PF07714">
    <property type="entry name" value="PK_Tyr_Ser-Thr"/>
    <property type="match status" value="1"/>
</dbReference>
<dbReference type="EMBL" id="KZ293537">
    <property type="protein sequence ID" value="PBK58537.1"/>
    <property type="molecule type" value="Genomic_DNA"/>
</dbReference>
<dbReference type="STRING" id="1076256.A0A2H3B1Q6"/>
<dbReference type="PANTHER" id="PTHR44329:SF214">
    <property type="entry name" value="PROTEIN KINASE DOMAIN-CONTAINING PROTEIN"/>
    <property type="match status" value="1"/>
</dbReference>
<dbReference type="PIRSF" id="PIRSF000654">
    <property type="entry name" value="Integrin-linked_kinase"/>
    <property type="match status" value="1"/>
</dbReference>
<keyword evidence="2" id="KW-0418">Kinase</keyword>
<dbReference type="PANTHER" id="PTHR44329">
    <property type="entry name" value="SERINE/THREONINE-PROTEIN KINASE TNNI3K-RELATED"/>
    <property type="match status" value="1"/>
</dbReference>
<gene>
    <name evidence="2" type="ORF">ARMSODRAFT_900346</name>
</gene>
<proteinExistence type="predicted"/>
<dbReference type="PROSITE" id="PS00109">
    <property type="entry name" value="PROTEIN_KINASE_TYR"/>
    <property type="match status" value="1"/>
</dbReference>
<feature type="non-terminal residue" evidence="2">
    <location>
        <position position="1"/>
    </location>
</feature>
<dbReference type="InterPro" id="IPR051681">
    <property type="entry name" value="Ser/Thr_Kinases-Pseudokinases"/>
</dbReference>
<dbReference type="InterPro" id="IPR011009">
    <property type="entry name" value="Kinase-like_dom_sf"/>
</dbReference>
<dbReference type="GO" id="GO:0005524">
    <property type="term" value="F:ATP binding"/>
    <property type="evidence" value="ECO:0007669"/>
    <property type="project" value="InterPro"/>
</dbReference>
<dbReference type="SUPFAM" id="SSF56112">
    <property type="entry name" value="Protein kinase-like (PK-like)"/>
    <property type="match status" value="1"/>
</dbReference>
<dbReference type="Gene3D" id="1.10.510.10">
    <property type="entry name" value="Transferase(Phosphotransferase) domain 1"/>
    <property type="match status" value="1"/>
</dbReference>
<organism evidence="2 3">
    <name type="scientific">Armillaria solidipes</name>
    <dbReference type="NCBI Taxonomy" id="1076256"/>
    <lineage>
        <taxon>Eukaryota</taxon>
        <taxon>Fungi</taxon>
        <taxon>Dikarya</taxon>
        <taxon>Basidiomycota</taxon>
        <taxon>Agaricomycotina</taxon>
        <taxon>Agaricomycetes</taxon>
        <taxon>Agaricomycetidae</taxon>
        <taxon>Agaricales</taxon>
        <taxon>Marasmiineae</taxon>
        <taxon>Physalacriaceae</taxon>
        <taxon>Armillaria</taxon>
    </lineage>
</organism>
<evidence type="ECO:0000259" key="1">
    <source>
        <dbReference type="PROSITE" id="PS50011"/>
    </source>
</evidence>
<keyword evidence="3" id="KW-1185">Reference proteome</keyword>
<dbReference type="InterPro" id="IPR001245">
    <property type="entry name" value="Ser-Thr/Tyr_kinase_cat_dom"/>
</dbReference>
<dbReference type="InterPro" id="IPR000719">
    <property type="entry name" value="Prot_kinase_dom"/>
</dbReference>
<dbReference type="GO" id="GO:0004674">
    <property type="term" value="F:protein serine/threonine kinase activity"/>
    <property type="evidence" value="ECO:0007669"/>
    <property type="project" value="TreeGrafter"/>
</dbReference>